<dbReference type="CDD" id="cd00616">
    <property type="entry name" value="AHBA_syn"/>
    <property type="match status" value="1"/>
</dbReference>
<reference evidence="7" key="1">
    <citation type="submission" date="2020-07" db="EMBL/GenBank/DDBJ databases">
        <title>Huge and variable diversity of episymbiotic CPR bacteria and DPANN archaea in groundwater ecosystems.</title>
        <authorList>
            <person name="He C.Y."/>
            <person name="Keren R."/>
            <person name="Whittaker M."/>
            <person name="Farag I.F."/>
            <person name="Doudna J."/>
            <person name="Cate J.H.D."/>
            <person name="Banfield J.F."/>
        </authorList>
    </citation>
    <scope>NUCLEOTIDE SEQUENCE</scope>
    <source>
        <strain evidence="7">NC_groundwater_1296_Ag_S-0.2um_52_80</strain>
    </source>
</reference>
<name>A0A8T3YIY8_9ARCH</name>
<dbReference type="PIRSF" id="PIRSF000390">
    <property type="entry name" value="PLP_StrS"/>
    <property type="match status" value="1"/>
</dbReference>
<evidence type="ECO:0000256" key="4">
    <source>
        <dbReference type="ARBA" id="ARBA00022898"/>
    </source>
</evidence>
<dbReference type="AlphaFoldDB" id="A0A8T3YIY8"/>
<evidence type="ECO:0000256" key="5">
    <source>
        <dbReference type="ARBA" id="ARBA00037999"/>
    </source>
</evidence>
<dbReference type="InterPro" id="IPR000653">
    <property type="entry name" value="DegT/StrS_aminotransferase"/>
</dbReference>
<evidence type="ECO:0000256" key="6">
    <source>
        <dbReference type="RuleBase" id="RU004508"/>
    </source>
</evidence>
<proteinExistence type="inferred from homology"/>
<gene>
    <name evidence="7" type="ORF">HY544_01810</name>
</gene>
<dbReference type="InterPro" id="IPR015421">
    <property type="entry name" value="PyrdxlP-dep_Trfase_major"/>
</dbReference>
<keyword evidence="4 6" id="KW-0663">Pyridoxal phosphate</keyword>
<evidence type="ECO:0000256" key="1">
    <source>
        <dbReference type="ARBA" id="ARBA00001933"/>
    </source>
</evidence>
<dbReference type="FunFam" id="3.40.640.10:FF:000090">
    <property type="entry name" value="Pyridoxal phosphate-dependent aminotransferase"/>
    <property type="match status" value="1"/>
</dbReference>
<comment type="similarity">
    <text evidence="5 6">Belongs to the DegT/DnrJ/EryC1 family.</text>
</comment>
<accession>A0A8T3YIY8</accession>
<dbReference type="SUPFAM" id="SSF53383">
    <property type="entry name" value="PLP-dependent transferases"/>
    <property type="match status" value="1"/>
</dbReference>
<sequence>MITGKNGRGSEAPDGSAFRVPLYRTSFTGNEARYVMDCIETGWVSSTGGYVARFEREFAKYIGVKAATSSSNGTTALHLALLACGIKPGDEVIVPDLTFAATAEAVMHASAKPIIADIDPETLNILPQSVAQKITRKTKAVIPVHLYGRPAPMHEIMEIAERHGIMVIEDAAEAHGAMIGRKKAGAIGHIGVFSFYGNKIMTTGEGGMVVSNDEGAISRAALLKNHGMRKDRRYWHEILGFNYRLTNLQAALGIAQLEKAEEKIALKRKLAANYARMLAPLAAAGTLQLPSEEKGTRNVHWLYWLMAGNPSHQERICASLDSRMIEYRRFFYPLSMMPPFRCRGMKNSIGVYKKGFCIPSFPEITLEEQETVVSAIESAVRTNPY</sequence>
<dbReference type="Pfam" id="PF01041">
    <property type="entry name" value="DegT_DnrJ_EryC1"/>
    <property type="match status" value="1"/>
</dbReference>
<dbReference type="GO" id="GO:0000271">
    <property type="term" value="P:polysaccharide biosynthetic process"/>
    <property type="evidence" value="ECO:0007669"/>
    <property type="project" value="TreeGrafter"/>
</dbReference>
<dbReference type="Gene3D" id="3.90.1150.10">
    <property type="entry name" value="Aspartate Aminotransferase, domain 1"/>
    <property type="match status" value="1"/>
</dbReference>
<dbReference type="PANTHER" id="PTHR30244">
    <property type="entry name" value="TRANSAMINASE"/>
    <property type="match status" value="1"/>
</dbReference>
<organism evidence="7 8">
    <name type="scientific">Candidatus Iainarchaeum sp</name>
    <dbReference type="NCBI Taxonomy" id="3101447"/>
    <lineage>
        <taxon>Archaea</taxon>
        <taxon>Candidatus Iainarchaeota</taxon>
        <taxon>Candidatus Iainarchaeia</taxon>
        <taxon>Candidatus Iainarchaeales</taxon>
        <taxon>Candidatus Iainarchaeaceae</taxon>
        <taxon>Candidatus Iainarchaeum</taxon>
    </lineage>
</organism>
<comment type="cofactor">
    <cofactor evidence="1">
        <name>pyridoxal 5'-phosphate</name>
        <dbReference type="ChEBI" id="CHEBI:597326"/>
    </cofactor>
</comment>
<comment type="caution">
    <text evidence="7">The sequence shown here is derived from an EMBL/GenBank/DDBJ whole genome shotgun (WGS) entry which is preliminary data.</text>
</comment>
<dbReference type="Proteomes" id="UP000732298">
    <property type="component" value="Unassembled WGS sequence"/>
</dbReference>
<dbReference type="EMBL" id="JACQPB010000024">
    <property type="protein sequence ID" value="MBI4210223.1"/>
    <property type="molecule type" value="Genomic_DNA"/>
</dbReference>
<evidence type="ECO:0000313" key="8">
    <source>
        <dbReference type="Proteomes" id="UP000732298"/>
    </source>
</evidence>
<evidence type="ECO:0000256" key="3">
    <source>
        <dbReference type="ARBA" id="ARBA00022679"/>
    </source>
</evidence>
<dbReference type="GO" id="GO:0008483">
    <property type="term" value="F:transaminase activity"/>
    <property type="evidence" value="ECO:0007669"/>
    <property type="project" value="UniProtKB-KW"/>
</dbReference>
<dbReference type="InterPro" id="IPR015422">
    <property type="entry name" value="PyrdxlP-dep_Trfase_small"/>
</dbReference>
<evidence type="ECO:0000256" key="2">
    <source>
        <dbReference type="ARBA" id="ARBA00022576"/>
    </source>
</evidence>
<dbReference type="PANTHER" id="PTHR30244:SF34">
    <property type="entry name" value="DTDP-4-AMINO-4,6-DIDEOXYGALACTOSE TRANSAMINASE"/>
    <property type="match status" value="1"/>
</dbReference>
<evidence type="ECO:0000313" key="7">
    <source>
        <dbReference type="EMBL" id="MBI4210223.1"/>
    </source>
</evidence>
<dbReference type="GO" id="GO:0030170">
    <property type="term" value="F:pyridoxal phosphate binding"/>
    <property type="evidence" value="ECO:0007669"/>
    <property type="project" value="TreeGrafter"/>
</dbReference>
<keyword evidence="3" id="KW-0808">Transferase</keyword>
<dbReference type="InterPro" id="IPR015424">
    <property type="entry name" value="PyrdxlP-dep_Trfase"/>
</dbReference>
<dbReference type="Gene3D" id="3.40.640.10">
    <property type="entry name" value="Type I PLP-dependent aspartate aminotransferase-like (Major domain)"/>
    <property type="match status" value="1"/>
</dbReference>
<protein>
    <submittedName>
        <fullName evidence="7">DegT/DnrJ/EryC1/StrS family aminotransferase</fullName>
    </submittedName>
</protein>
<keyword evidence="2 7" id="KW-0032">Aminotransferase</keyword>